<protein>
    <recommendedName>
        <fullName evidence="4">PH domain-containing protein</fullName>
    </recommendedName>
</protein>
<evidence type="ECO:0008006" key="4">
    <source>
        <dbReference type="Google" id="ProtNLM"/>
    </source>
</evidence>
<gene>
    <name evidence="2" type="ORF">SPIL2461_LOCUS7916</name>
</gene>
<name>A0A812NYP0_SYMPI</name>
<dbReference type="Proteomes" id="UP000649617">
    <property type="component" value="Unassembled WGS sequence"/>
</dbReference>
<evidence type="ECO:0000256" key="1">
    <source>
        <dbReference type="SAM" id="MobiDB-lite"/>
    </source>
</evidence>
<dbReference type="OrthoDB" id="440343at2759"/>
<reference evidence="2" key="1">
    <citation type="submission" date="2021-02" db="EMBL/GenBank/DDBJ databases">
        <authorList>
            <person name="Dougan E. K."/>
            <person name="Rhodes N."/>
            <person name="Thang M."/>
            <person name="Chan C."/>
        </authorList>
    </citation>
    <scope>NUCLEOTIDE SEQUENCE</scope>
</reference>
<accession>A0A812NYP0</accession>
<evidence type="ECO:0000313" key="2">
    <source>
        <dbReference type="EMBL" id="CAE7337472.1"/>
    </source>
</evidence>
<feature type="region of interest" description="Disordered" evidence="1">
    <location>
        <begin position="132"/>
        <end position="153"/>
    </location>
</feature>
<keyword evidence="3" id="KW-1185">Reference proteome</keyword>
<proteinExistence type="predicted"/>
<evidence type="ECO:0000313" key="3">
    <source>
        <dbReference type="Proteomes" id="UP000649617"/>
    </source>
</evidence>
<organism evidence="2 3">
    <name type="scientific">Symbiodinium pilosum</name>
    <name type="common">Dinoflagellate</name>
    <dbReference type="NCBI Taxonomy" id="2952"/>
    <lineage>
        <taxon>Eukaryota</taxon>
        <taxon>Sar</taxon>
        <taxon>Alveolata</taxon>
        <taxon>Dinophyceae</taxon>
        <taxon>Suessiales</taxon>
        <taxon>Symbiodiniaceae</taxon>
        <taxon>Symbiodinium</taxon>
    </lineage>
</organism>
<sequence>MFVLYENENCEVPVAAICLSADSAVAEKLGINCSCFSVEQRDFSSRTLSERKLWLRAISNIKVKLANAAPTPSSEDLEHYRQAVKEQLHEIRGSLQCKVRTDALLPPSIHNTFQSTVSPFNVDLWAEILGHHQGQSEDPGDEVPPERSPSPGL</sequence>
<dbReference type="AlphaFoldDB" id="A0A812NYP0"/>
<comment type="caution">
    <text evidence="2">The sequence shown here is derived from an EMBL/GenBank/DDBJ whole genome shotgun (WGS) entry which is preliminary data.</text>
</comment>
<dbReference type="EMBL" id="CAJNIZ010012725">
    <property type="protein sequence ID" value="CAE7337472.1"/>
    <property type="molecule type" value="Genomic_DNA"/>
</dbReference>